<sequence>MTHRRTPIRGVLLDLDGTLGDHTWPRGVTAGSASRGSDTDRLRVFLPAVGVAYTDDDAYLDPLFGGYLRRYEASWRASWNDSGD</sequence>
<comment type="caution">
    <text evidence="1">The sequence shown here is derived from an EMBL/GenBank/DDBJ whole genome shotgun (WGS) entry which is preliminary data.</text>
</comment>
<name>A0ABX0Y1A0_9ACTN</name>
<reference evidence="1 2" key="1">
    <citation type="submission" date="2020-03" db="EMBL/GenBank/DDBJ databases">
        <title>WGS of the type strain of Planosporangium spp.</title>
        <authorList>
            <person name="Thawai C."/>
        </authorList>
    </citation>
    <scope>NUCLEOTIDE SEQUENCE [LARGE SCALE GENOMIC DNA]</scope>
    <source>
        <strain evidence="1 2">TBRC 5610</strain>
    </source>
</reference>
<keyword evidence="2" id="KW-1185">Reference proteome</keyword>
<dbReference type="Proteomes" id="UP000722989">
    <property type="component" value="Unassembled WGS sequence"/>
</dbReference>
<dbReference type="EMBL" id="JAATVY010000016">
    <property type="protein sequence ID" value="NJC72135.1"/>
    <property type="molecule type" value="Genomic_DNA"/>
</dbReference>
<proteinExistence type="predicted"/>
<dbReference type="RefSeq" id="WP_167927042.1">
    <property type="nucleotide sequence ID" value="NZ_JAATVY010000016.1"/>
</dbReference>
<organism evidence="1 2">
    <name type="scientific">Planosporangium thailandense</name>
    <dbReference type="NCBI Taxonomy" id="765197"/>
    <lineage>
        <taxon>Bacteria</taxon>
        <taxon>Bacillati</taxon>
        <taxon>Actinomycetota</taxon>
        <taxon>Actinomycetes</taxon>
        <taxon>Micromonosporales</taxon>
        <taxon>Micromonosporaceae</taxon>
        <taxon>Planosporangium</taxon>
    </lineage>
</organism>
<evidence type="ECO:0000313" key="2">
    <source>
        <dbReference type="Proteomes" id="UP000722989"/>
    </source>
</evidence>
<evidence type="ECO:0000313" key="1">
    <source>
        <dbReference type="EMBL" id="NJC72135.1"/>
    </source>
</evidence>
<protein>
    <submittedName>
        <fullName evidence="1">Uncharacterized protein</fullName>
    </submittedName>
</protein>
<gene>
    <name evidence="1" type="ORF">HC031_20795</name>
</gene>
<accession>A0ABX0Y1A0</accession>